<dbReference type="Pfam" id="PF13564">
    <property type="entry name" value="DoxX_2"/>
    <property type="match status" value="1"/>
</dbReference>
<keyword evidence="7" id="KW-1185">Reference proteome</keyword>
<reference evidence="6" key="1">
    <citation type="submission" date="2022-06" db="EMBL/GenBank/DDBJ databases">
        <title>Aquibacillus sp. a new bacterium isolated from soil saline samples.</title>
        <authorList>
            <person name="Galisteo C."/>
            <person name="De La Haba R."/>
            <person name="Sanchez-Porro C."/>
            <person name="Ventosa A."/>
        </authorList>
    </citation>
    <scope>NUCLEOTIDE SEQUENCE</scope>
    <source>
        <strain evidence="6">3ASR75-54</strain>
    </source>
</reference>
<evidence type="ECO:0000256" key="5">
    <source>
        <dbReference type="SAM" id="Phobius"/>
    </source>
</evidence>
<keyword evidence="4 5" id="KW-0472">Membrane</keyword>
<gene>
    <name evidence="6" type="ORF">NC799_17835</name>
</gene>
<comment type="subcellular location">
    <subcellularLocation>
        <location evidence="1">Membrane</location>
        <topology evidence="1">Multi-pass membrane protein</topology>
    </subcellularLocation>
</comment>
<dbReference type="EMBL" id="JAMQKC010000043">
    <property type="protein sequence ID" value="MDC3418706.1"/>
    <property type="molecule type" value="Genomic_DNA"/>
</dbReference>
<name>A0A9X4AG91_9BACI</name>
<feature type="transmembrane region" description="Helical" evidence="5">
    <location>
        <begin position="43"/>
        <end position="64"/>
    </location>
</feature>
<dbReference type="GO" id="GO:0016020">
    <property type="term" value="C:membrane"/>
    <property type="evidence" value="ECO:0007669"/>
    <property type="project" value="UniProtKB-SubCell"/>
</dbReference>
<evidence type="ECO:0000256" key="4">
    <source>
        <dbReference type="ARBA" id="ARBA00023136"/>
    </source>
</evidence>
<evidence type="ECO:0000313" key="7">
    <source>
        <dbReference type="Proteomes" id="UP001145069"/>
    </source>
</evidence>
<sequence length="123" mass="13289">MKWTVRILQGLLAVGFLMFGFMKVSGDPTQVDAFTNIYGYGTGLMYVVGVVEIIAAIGLVIGFWKKNLVPIFSGLLVVVMAGAVFTHFIAGQGFGVAMTPLILLTLAVILFFGQRKINKTKTV</sequence>
<dbReference type="Proteomes" id="UP001145069">
    <property type="component" value="Unassembled WGS sequence"/>
</dbReference>
<evidence type="ECO:0000256" key="1">
    <source>
        <dbReference type="ARBA" id="ARBA00004141"/>
    </source>
</evidence>
<dbReference type="InterPro" id="IPR032808">
    <property type="entry name" value="DoxX"/>
</dbReference>
<feature type="transmembrane region" description="Helical" evidence="5">
    <location>
        <begin position="71"/>
        <end position="90"/>
    </location>
</feature>
<dbReference type="RefSeq" id="WP_272447803.1">
    <property type="nucleotide sequence ID" value="NZ_JAMQKC010000043.1"/>
</dbReference>
<keyword evidence="3 5" id="KW-1133">Transmembrane helix</keyword>
<accession>A0A9X4AG91</accession>
<evidence type="ECO:0000256" key="3">
    <source>
        <dbReference type="ARBA" id="ARBA00022989"/>
    </source>
</evidence>
<dbReference type="AlphaFoldDB" id="A0A9X4AG91"/>
<evidence type="ECO:0000313" key="6">
    <source>
        <dbReference type="EMBL" id="MDC3418706.1"/>
    </source>
</evidence>
<protein>
    <submittedName>
        <fullName evidence="6">DoxX family protein</fullName>
    </submittedName>
</protein>
<keyword evidence="2 5" id="KW-0812">Transmembrane</keyword>
<feature type="transmembrane region" description="Helical" evidence="5">
    <location>
        <begin position="96"/>
        <end position="113"/>
    </location>
</feature>
<comment type="caution">
    <text evidence="6">The sequence shown here is derived from an EMBL/GenBank/DDBJ whole genome shotgun (WGS) entry which is preliminary data.</text>
</comment>
<proteinExistence type="predicted"/>
<evidence type="ECO:0000256" key="2">
    <source>
        <dbReference type="ARBA" id="ARBA00022692"/>
    </source>
</evidence>
<organism evidence="6 7">
    <name type="scientific">Aquibacillus salsiterrae</name>
    <dbReference type="NCBI Taxonomy" id="2950439"/>
    <lineage>
        <taxon>Bacteria</taxon>
        <taxon>Bacillati</taxon>
        <taxon>Bacillota</taxon>
        <taxon>Bacilli</taxon>
        <taxon>Bacillales</taxon>
        <taxon>Bacillaceae</taxon>
        <taxon>Aquibacillus</taxon>
    </lineage>
</organism>